<organism evidence="6 7">
    <name type="scientific">Aquilegia coerulea</name>
    <name type="common">Rocky mountain columbine</name>
    <dbReference type="NCBI Taxonomy" id="218851"/>
    <lineage>
        <taxon>Eukaryota</taxon>
        <taxon>Viridiplantae</taxon>
        <taxon>Streptophyta</taxon>
        <taxon>Embryophyta</taxon>
        <taxon>Tracheophyta</taxon>
        <taxon>Spermatophyta</taxon>
        <taxon>Magnoliopsida</taxon>
        <taxon>Ranunculales</taxon>
        <taxon>Ranunculaceae</taxon>
        <taxon>Thalictroideae</taxon>
        <taxon>Aquilegia</taxon>
    </lineage>
</organism>
<gene>
    <name evidence="6" type="ORF">AQUCO_00600211v1</name>
</gene>
<dbReference type="PRINTS" id="PR00134">
    <property type="entry name" value="GLHYDRLASE10"/>
</dbReference>
<dbReference type="InterPro" id="IPR017853">
    <property type="entry name" value="GH"/>
</dbReference>
<dbReference type="AlphaFoldDB" id="A0A2G5ENH9"/>
<dbReference type="GO" id="GO:0000272">
    <property type="term" value="P:polysaccharide catabolic process"/>
    <property type="evidence" value="ECO:0007669"/>
    <property type="project" value="UniProtKB-KW"/>
</dbReference>
<dbReference type="Gene3D" id="3.20.20.80">
    <property type="entry name" value="Glycosidases"/>
    <property type="match status" value="1"/>
</dbReference>
<feature type="domain" description="GH10" evidence="5">
    <location>
        <begin position="1"/>
        <end position="231"/>
    </location>
</feature>
<dbReference type="PANTHER" id="PTHR31490:SF3">
    <property type="entry name" value="GLYCOSYL HYDROLASE FAMILY 10 PROTEIN"/>
    <property type="match status" value="1"/>
</dbReference>
<dbReference type="InterPro" id="IPR001000">
    <property type="entry name" value="GH10_dom"/>
</dbReference>
<keyword evidence="2" id="KW-0378">Hydrolase</keyword>
<dbReference type="SUPFAM" id="SSF51445">
    <property type="entry name" value="(Trans)glycosidases"/>
    <property type="match status" value="1"/>
</dbReference>
<dbReference type="PROSITE" id="PS51760">
    <property type="entry name" value="GH10_2"/>
    <property type="match status" value="1"/>
</dbReference>
<dbReference type="PANTHER" id="PTHR31490">
    <property type="entry name" value="GLYCOSYL HYDROLASE"/>
    <property type="match status" value="1"/>
</dbReference>
<sequence length="289" mass="33218">MMQFIRTNQIAVRGHNIFWEDPVYTPAWVLNLTGSELRAAVHSRIQSLMNKYKEEFIHWDVSNEMLHFDFYEEKLGPNATLDFFKTAHQSDPLATLFMNDFNVVETCADVDSTVDSYILRLKDLKRGGATMDGIGLEGHFTVPNLPLMRAVLDKLATLGLPIWLTEIDISKTLDKQAQAIYLEQVLREGFSHPYVNGIMLWTALHPNGCYQMCLTDNNLHNLPAGDVVDKLLQEWQTEDRMEQTDDHGSYSFFGFLGEYNVNVKYGNRTINSTFSLCRSDETRHFNIHL</sequence>
<comment type="similarity">
    <text evidence="1">Belongs to the glycosyl hydrolase 10 (cellulase F) family.</text>
</comment>
<keyword evidence="3" id="KW-0119">Carbohydrate metabolism</keyword>
<name>A0A2G5ENH9_AQUCA</name>
<keyword evidence="4" id="KW-0624">Polysaccharide degradation</keyword>
<evidence type="ECO:0000256" key="1">
    <source>
        <dbReference type="ARBA" id="ARBA00007495"/>
    </source>
</evidence>
<evidence type="ECO:0000313" key="7">
    <source>
        <dbReference type="Proteomes" id="UP000230069"/>
    </source>
</evidence>
<protein>
    <recommendedName>
        <fullName evidence="5">GH10 domain-containing protein</fullName>
    </recommendedName>
</protein>
<evidence type="ECO:0000256" key="2">
    <source>
        <dbReference type="ARBA" id="ARBA00022801"/>
    </source>
</evidence>
<evidence type="ECO:0000256" key="3">
    <source>
        <dbReference type="ARBA" id="ARBA00023277"/>
    </source>
</evidence>
<reference evidence="6 7" key="1">
    <citation type="submission" date="2017-09" db="EMBL/GenBank/DDBJ databases">
        <title>WGS assembly of Aquilegia coerulea Goldsmith.</title>
        <authorList>
            <person name="Hodges S."/>
            <person name="Kramer E."/>
            <person name="Nordborg M."/>
            <person name="Tomkins J."/>
            <person name="Borevitz J."/>
            <person name="Derieg N."/>
            <person name="Yan J."/>
            <person name="Mihaltcheva S."/>
            <person name="Hayes R.D."/>
            <person name="Rokhsar D."/>
        </authorList>
    </citation>
    <scope>NUCLEOTIDE SEQUENCE [LARGE SCALE GENOMIC DNA]</scope>
    <source>
        <strain evidence="7">cv. Goldsmith</strain>
    </source>
</reference>
<dbReference type="Pfam" id="PF00331">
    <property type="entry name" value="Glyco_hydro_10"/>
    <property type="match status" value="1"/>
</dbReference>
<dbReference type="OrthoDB" id="3055998at2759"/>
<evidence type="ECO:0000256" key="4">
    <source>
        <dbReference type="ARBA" id="ARBA00023326"/>
    </source>
</evidence>
<evidence type="ECO:0000259" key="5">
    <source>
        <dbReference type="PROSITE" id="PS51760"/>
    </source>
</evidence>
<keyword evidence="7" id="KW-1185">Reference proteome</keyword>
<dbReference type="Proteomes" id="UP000230069">
    <property type="component" value="Unassembled WGS sequence"/>
</dbReference>
<dbReference type="GO" id="GO:0031176">
    <property type="term" value="F:endo-1,4-beta-xylanase activity"/>
    <property type="evidence" value="ECO:0007669"/>
    <property type="project" value="UniProtKB-ARBA"/>
</dbReference>
<evidence type="ECO:0000313" key="6">
    <source>
        <dbReference type="EMBL" id="PIA57314.1"/>
    </source>
</evidence>
<dbReference type="SMART" id="SM00633">
    <property type="entry name" value="Glyco_10"/>
    <property type="match status" value="1"/>
</dbReference>
<proteinExistence type="inferred from homology"/>
<dbReference type="InterPro" id="IPR044846">
    <property type="entry name" value="GH10"/>
</dbReference>
<accession>A0A2G5ENH9</accession>
<dbReference type="EMBL" id="KZ305023">
    <property type="protein sequence ID" value="PIA57314.1"/>
    <property type="molecule type" value="Genomic_DNA"/>
</dbReference>